<feature type="non-terminal residue" evidence="3">
    <location>
        <position position="1185"/>
    </location>
</feature>
<name>A0A7R9GHU0_9CRUS</name>
<feature type="compositionally biased region" description="Polar residues" evidence="1">
    <location>
        <begin position="1"/>
        <end position="11"/>
    </location>
</feature>
<gene>
    <name evidence="3" type="ORF">NMOB1V02_LOCUS10620</name>
</gene>
<keyword evidence="2" id="KW-1133">Transmembrane helix</keyword>
<feature type="compositionally biased region" description="Polar residues" evidence="1">
    <location>
        <begin position="863"/>
        <end position="873"/>
    </location>
</feature>
<evidence type="ECO:0000256" key="1">
    <source>
        <dbReference type="SAM" id="MobiDB-lite"/>
    </source>
</evidence>
<dbReference type="Proteomes" id="UP000678499">
    <property type="component" value="Unassembled WGS sequence"/>
</dbReference>
<dbReference type="OrthoDB" id="10012363at2759"/>
<evidence type="ECO:0000313" key="3">
    <source>
        <dbReference type="EMBL" id="CAD7283002.1"/>
    </source>
</evidence>
<reference evidence="3" key="1">
    <citation type="submission" date="2020-11" db="EMBL/GenBank/DDBJ databases">
        <authorList>
            <person name="Tran Van P."/>
        </authorList>
    </citation>
    <scope>NUCLEOTIDE SEQUENCE</scope>
</reference>
<sequence length="1185" mass="131740">MEAQQPSNKVSQEFIRMLSPQKAPLAPQNAPLPQQKAQAPAVEPKKVCCKHQHYQQHCNQNPHYRPKPQQYYKPCKECKTSICATPDEVRTIKESVDDWSCRAENEAMAIIKAGSPTESYDCAEEKRDFLTTSHELTETAYTAAQQAYDEMNSYEMTYIVTFTMINRWSQDSSCLIAKDADKEKDFLVDNEQDKYLSHSSATFGAVRSSKSMASICTLILIAGVGFAVAFGIISILLIPFPGFFVGIIHWSASGQAGSTPVVINVLMENYPSSTGSSHQEDSIITGISAAQDRFLSLHSGQHMVINWVRVQHVKNNRLLSGLAPASLAPSTAGGITVVVDLRLDRSMDIPSLMNETNNEKLLVVKPFPQTDEDTISAIHHISTSGPERAHFAALISKFAEINSLKQSSDHVHVLPIVATNSKHYSDSAETFSHETSRLFPKAKFLPFLRIDSEPEVFSHRLRTVLKHFPEANPVLFADGNQVRSIFGAMQGNEGFFDRIWFYPEAIYWEEELQRDHVAWKNMKRVGMMTVAFLSDGHNSPLRRKEMQKMQRNISHSGSLFLSTLAYDAVFKAAEIVEKQNEFMASSKTSGNVKIILDNQMNRFGGKFARLTLLPEIGSKDSAKLVDILQQQEWLVDAVFRLEKSQIPNDTRQDSVEIVDSQVEELTLSRILDEGVGTGHFLQREHFGKFFNSSFDSCGKTYPTVTVSAFDPFSYAKITRTYNFSSFPELIIFPSDHGYSIEIEGVKNEGCEKFVHHLVCPAVDDVLGKLPCIHALTAGKSEDFAVSKRIRRGISTVSRNPIQFSAEIDHRDAPRYFEILSDTNLGSDPKDYKSWTGLFPNSDVPFYYRQVRGVETPGRGGIDASSSPALSTDVESIHDDGESWKSDEDISNEEHDLNSRDHSAVVGVTKGEEPLPDLGSLSGDIERSAGVEETWDPELVKDLSGSFKITEEEVKHILHYSEPSFIPSLERKDAIPAPAKQKYPMPKHLIILNSALPAMGGCIGAATMCIFCSLLSEGVGSSSVPCIGTCHASTWANCLGMLGLLYNKVYKENSKTLNHHHHELMQFPFSHSYVADSQFGLRLATKDPFAISGYHILANPVVWAMQKSPLISDLVETLTQPWVTQMAFEEGYSASGSPMGAAMMRLGIPLCSALGWLVQYSSCIWIPEILVMAASLLALKQFRSIC</sequence>
<dbReference type="EMBL" id="CAJPEX010004662">
    <property type="protein sequence ID" value="CAG0923154.1"/>
    <property type="molecule type" value="Genomic_DNA"/>
</dbReference>
<evidence type="ECO:0000313" key="4">
    <source>
        <dbReference type="Proteomes" id="UP000678499"/>
    </source>
</evidence>
<proteinExistence type="predicted"/>
<feature type="transmembrane region" description="Helical" evidence="2">
    <location>
        <begin position="215"/>
        <end position="238"/>
    </location>
</feature>
<feature type="compositionally biased region" description="Low complexity" evidence="1">
    <location>
        <begin position="20"/>
        <end position="37"/>
    </location>
</feature>
<protein>
    <submittedName>
        <fullName evidence="3">Uncharacterized protein</fullName>
    </submittedName>
</protein>
<feature type="region of interest" description="Disordered" evidence="1">
    <location>
        <begin position="856"/>
        <end position="898"/>
    </location>
</feature>
<feature type="compositionally biased region" description="Basic and acidic residues" evidence="1">
    <location>
        <begin position="874"/>
        <end position="898"/>
    </location>
</feature>
<evidence type="ECO:0000256" key="2">
    <source>
        <dbReference type="SAM" id="Phobius"/>
    </source>
</evidence>
<organism evidence="3">
    <name type="scientific">Notodromas monacha</name>
    <dbReference type="NCBI Taxonomy" id="399045"/>
    <lineage>
        <taxon>Eukaryota</taxon>
        <taxon>Metazoa</taxon>
        <taxon>Ecdysozoa</taxon>
        <taxon>Arthropoda</taxon>
        <taxon>Crustacea</taxon>
        <taxon>Oligostraca</taxon>
        <taxon>Ostracoda</taxon>
        <taxon>Podocopa</taxon>
        <taxon>Podocopida</taxon>
        <taxon>Cypridocopina</taxon>
        <taxon>Cypridoidea</taxon>
        <taxon>Cyprididae</taxon>
        <taxon>Notodromas</taxon>
    </lineage>
</organism>
<keyword evidence="2" id="KW-0812">Transmembrane</keyword>
<dbReference type="AlphaFoldDB" id="A0A7R9GHU0"/>
<dbReference type="EMBL" id="OA886699">
    <property type="protein sequence ID" value="CAD7283002.1"/>
    <property type="molecule type" value="Genomic_DNA"/>
</dbReference>
<accession>A0A7R9GHU0</accession>
<feature type="region of interest" description="Disordered" evidence="1">
    <location>
        <begin position="1"/>
        <end position="37"/>
    </location>
</feature>
<keyword evidence="2" id="KW-0472">Membrane</keyword>
<keyword evidence="4" id="KW-1185">Reference proteome</keyword>